<dbReference type="AlphaFoldDB" id="A0A200QI98"/>
<protein>
    <recommendedName>
        <fullName evidence="3">DUF6821 domain-containing protein</fullName>
    </recommendedName>
</protein>
<feature type="domain" description="DUF6821" evidence="3">
    <location>
        <begin position="218"/>
        <end position="313"/>
    </location>
</feature>
<dbReference type="PANTHER" id="PTHR33646:SF6">
    <property type="entry name" value="TRANSMEMBRANE PROTEIN"/>
    <property type="match status" value="1"/>
</dbReference>
<evidence type="ECO:0000259" key="3">
    <source>
        <dbReference type="Pfam" id="PF20705"/>
    </source>
</evidence>
<organism evidence="4 5">
    <name type="scientific">Macleaya cordata</name>
    <name type="common">Five-seeded plume-poppy</name>
    <name type="synonym">Bocconia cordata</name>
    <dbReference type="NCBI Taxonomy" id="56857"/>
    <lineage>
        <taxon>Eukaryota</taxon>
        <taxon>Viridiplantae</taxon>
        <taxon>Streptophyta</taxon>
        <taxon>Embryophyta</taxon>
        <taxon>Tracheophyta</taxon>
        <taxon>Spermatophyta</taxon>
        <taxon>Magnoliopsida</taxon>
        <taxon>Ranunculales</taxon>
        <taxon>Papaveraceae</taxon>
        <taxon>Papaveroideae</taxon>
        <taxon>Macleaya</taxon>
    </lineage>
</organism>
<proteinExistence type="predicted"/>
<keyword evidence="5" id="KW-1185">Reference proteome</keyword>
<keyword evidence="2" id="KW-0812">Transmembrane</keyword>
<dbReference type="OrthoDB" id="1931521at2759"/>
<evidence type="ECO:0000256" key="2">
    <source>
        <dbReference type="SAM" id="Phobius"/>
    </source>
</evidence>
<keyword evidence="2" id="KW-0472">Membrane</keyword>
<feature type="compositionally biased region" description="Basic and acidic residues" evidence="1">
    <location>
        <begin position="62"/>
        <end position="74"/>
    </location>
</feature>
<sequence>MEEIGEFQDWELLHNSDNGAVYSPKTPDYSRDFGDIEGDSEGVIRSDYFALDSEKRYARTVAESDDRCSDEGSVKSDNPSWLDPCSDDAINKVGFQGIAFERKNSGEFWSDSGSDGSVTRKFAELEEKHELGLPDDEKRDVVFEGIEKNEVKITDSGEFWSDSSGKAEIPVQLGSAGGGGDLGVDNVVKTEDELGISSVSDVVAGNISEESVNSGEGEKRGMVWWKLPLELLKFCVFRVSPVWSFSIAAAVVGFVILRRRLHKMKRKSQSIALKVTVEDKKVSQFMTRATRLNEAFSVVKRAPMIRPSLPAGGVTPWPVMSLR</sequence>
<accession>A0A200QI98</accession>
<reference evidence="4 5" key="1">
    <citation type="journal article" date="2017" name="Mol. Plant">
        <title>The Genome of Medicinal Plant Macleaya cordata Provides New Insights into Benzylisoquinoline Alkaloids Metabolism.</title>
        <authorList>
            <person name="Liu X."/>
            <person name="Liu Y."/>
            <person name="Huang P."/>
            <person name="Ma Y."/>
            <person name="Qing Z."/>
            <person name="Tang Q."/>
            <person name="Cao H."/>
            <person name="Cheng P."/>
            <person name="Zheng Y."/>
            <person name="Yuan Z."/>
            <person name="Zhou Y."/>
            <person name="Liu J."/>
            <person name="Tang Z."/>
            <person name="Zhuo Y."/>
            <person name="Zhang Y."/>
            <person name="Yu L."/>
            <person name="Huang J."/>
            <person name="Yang P."/>
            <person name="Peng Q."/>
            <person name="Zhang J."/>
            <person name="Jiang W."/>
            <person name="Zhang Z."/>
            <person name="Lin K."/>
            <person name="Ro D.K."/>
            <person name="Chen X."/>
            <person name="Xiong X."/>
            <person name="Shang Y."/>
            <person name="Huang S."/>
            <person name="Zeng J."/>
        </authorList>
    </citation>
    <scope>NUCLEOTIDE SEQUENCE [LARGE SCALE GENOMIC DNA]</scope>
    <source>
        <strain evidence="5">cv. BLH2017</strain>
        <tissue evidence="4">Root</tissue>
    </source>
</reference>
<gene>
    <name evidence="4" type="ORF">BVC80_1595g23</name>
</gene>
<dbReference type="OMA" id="KRVVWWK"/>
<evidence type="ECO:0000313" key="4">
    <source>
        <dbReference type="EMBL" id="OVA10216.1"/>
    </source>
</evidence>
<dbReference type="InterPro" id="IPR045883">
    <property type="entry name" value="At4g13530-like"/>
</dbReference>
<name>A0A200QI98_MACCD</name>
<keyword evidence="2" id="KW-1133">Transmembrane helix</keyword>
<evidence type="ECO:0000256" key="1">
    <source>
        <dbReference type="SAM" id="MobiDB-lite"/>
    </source>
</evidence>
<feature type="region of interest" description="Disordered" evidence="1">
    <location>
        <begin position="62"/>
        <end position="81"/>
    </location>
</feature>
<dbReference type="EMBL" id="MVGT01002027">
    <property type="protein sequence ID" value="OVA10216.1"/>
    <property type="molecule type" value="Genomic_DNA"/>
</dbReference>
<dbReference type="PANTHER" id="PTHR33646">
    <property type="entry name" value="GB|AAF00631.1"/>
    <property type="match status" value="1"/>
</dbReference>
<dbReference type="InterPro" id="IPR049224">
    <property type="entry name" value="DUF6821"/>
</dbReference>
<dbReference type="FunCoup" id="A0A200QI98">
    <property type="interactions" value="1292"/>
</dbReference>
<evidence type="ECO:0000313" key="5">
    <source>
        <dbReference type="Proteomes" id="UP000195402"/>
    </source>
</evidence>
<dbReference type="Pfam" id="PF20705">
    <property type="entry name" value="DUF6821"/>
    <property type="match status" value="1"/>
</dbReference>
<dbReference type="Proteomes" id="UP000195402">
    <property type="component" value="Unassembled WGS sequence"/>
</dbReference>
<dbReference type="InParanoid" id="A0A200QI98"/>
<feature type="transmembrane region" description="Helical" evidence="2">
    <location>
        <begin position="236"/>
        <end position="257"/>
    </location>
</feature>
<comment type="caution">
    <text evidence="4">The sequence shown here is derived from an EMBL/GenBank/DDBJ whole genome shotgun (WGS) entry which is preliminary data.</text>
</comment>
<dbReference type="STRING" id="56857.A0A200QI98"/>
<feature type="region of interest" description="Disordered" evidence="1">
    <location>
        <begin position="17"/>
        <end position="36"/>
    </location>
</feature>